<evidence type="ECO:0000313" key="3">
    <source>
        <dbReference type="EnsemblProtists" id="PYU1_T006540"/>
    </source>
</evidence>
<reference evidence="4" key="2">
    <citation type="submission" date="2010-04" db="EMBL/GenBank/DDBJ databases">
        <authorList>
            <person name="Buell R."/>
            <person name="Hamilton J."/>
            <person name="Hostetler J."/>
        </authorList>
    </citation>
    <scope>NUCLEOTIDE SEQUENCE [LARGE SCALE GENOMIC DNA]</scope>
    <source>
        <strain evidence="4">DAOM:BR144</strain>
    </source>
</reference>
<dbReference type="Proteomes" id="UP000019132">
    <property type="component" value="Unassembled WGS sequence"/>
</dbReference>
<accession>K3WNJ8</accession>
<dbReference type="EMBL" id="GL376604">
    <property type="status" value="NOT_ANNOTATED_CDS"/>
    <property type="molecule type" value="Genomic_DNA"/>
</dbReference>
<dbReference type="InParanoid" id="K3WNJ8"/>
<evidence type="ECO:0000256" key="1">
    <source>
        <dbReference type="SAM" id="Phobius"/>
    </source>
</evidence>
<protein>
    <submittedName>
        <fullName evidence="3">Uncharacterized protein</fullName>
    </submittedName>
</protein>
<dbReference type="OMA" id="PMVLSGC"/>
<feature type="chain" id="PRO_5003868099" evidence="2">
    <location>
        <begin position="25"/>
        <end position="378"/>
    </location>
</feature>
<evidence type="ECO:0000256" key="2">
    <source>
        <dbReference type="SAM" id="SignalP"/>
    </source>
</evidence>
<dbReference type="AlphaFoldDB" id="K3WNJ8"/>
<evidence type="ECO:0000313" key="4">
    <source>
        <dbReference type="Proteomes" id="UP000019132"/>
    </source>
</evidence>
<feature type="transmembrane region" description="Helical" evidence="1">
    <location>
        <begin position="280"/>
        <end position="302"/>
    </location>
</feature>
<proteinExistence type="predicted"/>
<reference evidence="3" key="3">
    <citation type="submission" date="2015-02" db="UniProtKB">
        <authorList>
            <consortium name="EnsemblProtists"/>
        </authorList>
    </citation>
    <scope>IDENTIFICATION</scope>
    <source>
        <strain evidence="3">DAOM BR144</strain>
    </source>
</reference>
<keyword evidence="2" id="KW-0732">Signal</keyword>
<dbReference type="eggNOG" id="ENOG502QQBD">
    <property type="taxonomic scope" value="Eukaryota"/>
</dbReference>
<dbReference type="HOGENOM" id="CLU_065486_0_0_1"/>
<keyword evidence="1" id="KW-1133">Transmembrane helix</keyword>
<dbReference type="VEuPathDB" id="FungiDB:PYU1_G006528"/>
<name>K3WNJ8_GLOUD</name>
<sequence>MARTLALFSALVACAALASHQVAAEPAVKFNQTANYVIEVSTTDWSNYDAENGGCVTCPYTCVKRSTGPTGTSLNLSNATLMASLPAIYSSTVMNGCCFAATSASTVMPDCNKEANPSTAESCGFLYGPTLKWRIGAALTPPDKAVIPCRSFVPLQKAILFASIDCENFWAVASTPIKYTSNTKSITGSKQINGGCYGTQAGHAMVLAGCLTADLKFDKSKTYSWDQLATKCQGLSGKCAITNGIWGEQLDCCTSQTGLTADWDKTYKLYTASAKTTLTLSGPAICAIVFGGVALMLCLVHYGAKVRERARQTALMREQEATDDYEEIMTPLTGAAGDKRPVGAARPMGPSSLEVSLHEGDKIFRKPADELLYEGDMY</sequence>
<organism evidence="3 4">
    <name type="scientific">Globisporangium ultimum (strain ATCC 200006 / CBS 805.95 / DAOM BR144)</name>
    <name type="common">Pythium ultimum</name>
    <dbReference type="NCBI Taxonomy" id="431595"/>
    <lineage>
        <taxon>Eukaryota</taxon>
        <taxon>Sar</taxon>
        <taxon>Stramenopiles</taxon>
        <taxon>Oomycota</taxon>
        <taxon>Peronosporomycetes</taxon>
        <taxon>Pythiales</taxon>
        <taxon>Pythiaceae</taxon>
        <taxon>Globisporangium</taxon>
    </lineage>
</organism>
<keyword evidence="4" id="KW-1185">Reference proteome</keyword>
<dbReference type="EnsemblProtists" id="PYU1_T006540">
    <property type="protein sequence ID" value="PYU1_T006540"/>
    <property type="gene ID" value="PYU1_G006528"/>
</dbReference>
<feature type="signal peptide" evidence="2">
    <location>
        <begin position="1"/>
        <end position="24"/>
    </location>
</feature>
<keyword evidence="1" id="KW-0472">Membrane</keyword>
<keyword evidence="1" id="KW-0812">Transmembrane</keyword>
<reference evidence="4" key="1">
    <citation type="journal article" date="2010" name="Genome Biol.">
        <title>Genome sequence of the necrotrophic plant pathogen Pythium ultimum reveals original pathogenicity mechanisms and effector repertoire.</title>
        <authorList>
            <person name="Levesque C.A."/>
            <person name="Brouwer H."/>
            <person name="Cano L."/>
            <person name="Hamilton J.P."/>
            <person name="Holt C."/>
            <person name="Huitema E."/>
            <person name="Raffaele S."/>
            <person name="Robideau G.P."/>
            <person name="Thines M."/>
            <person name="Win J."/>
            <person name="Zerillo M.M."/>
            <person name="Beakes G.W."/>
            <person name="Boore J.L."/>
            <person name="Busam D."/>
            <person name="Dumas B."/>
            <person name="Ferriera S."/>
            <person name="Fuerstenberg S.I."/>
            <person name="Gachon C.M."/>
            <person name="Gaulin E."/>
            <person name="Govers F."/>
            <person name="Grenville-Briggs L."/>
            <person name="Horner N."/>
            <person name="Hostetler J."/>
            <person name="Jiang R.H."/>
            <person name="Johnson J."/>
            <person name="Krajaejun T."/>
            <person name="Lin H."/>
            <person name="Meijer H.J."/>
            <person name="Moore B."/>
            <person name="Morris P."/>
            <person name="Phuntmart V."/>
            <person name="Puiu D."/>
            <person name="Shetty J."/>
            <person name="Stajich J.E."/>
            <person name="Tripathy S."/>
            <person name="Wawra S."/>
            <person name="van West P."/>
            <person name="Whitty B.R."/>
            <person name="Coutinho P.M."/>
            <person name="Henrissat B."/>
            <person name="Martin F."/>
            <person name="Thomas P.D."/>
            <person name="Tyler B.M."/>
            <person name="De Vries R.P."/>
            <person name="Kamoun S."/>
            <person name="Yandell M."/>
            <person name="Tisserat N."/>
            <person name="Buell C.R."/>
        </authorList>
    </citation>
    <scope>NUCLEOTIDE SEQUENCE</scope>
    <source>
        <strain evidence="4">DAOM:BR144</strain>
    </source>
</reference>